<organism evidence="3 4">
    <name type="scientific">Arthrobacter stackebrandtii</name>
    <dbReference type="NCBI Taxonomy" id="272161"/>
    <lineage>
        <taxon>Bacteria</taxon>
        <taxon>Bacillati</taxon>
        <taxon>Actinomycetota</taxon>
        <taxon>Actinomycetes</taxon>
        <taxon>Micrococcales</taxon>
        <taxon>Micrococcaceae</taxon>
        <taxon>Arthrobacter</taxon>
    </lineage>
</organism>
<sequence>MDFWASFWNIIWIFLWSFVFIAYLFALFRTIADLFRDHSLNGWWKAVWLIFMIFLPFLTVLVYLIARGPGMAERDQQQAAAARSAADSYIQTVAGTSPSDEIAKAKALFDAGTITEPEYQALKAKALQ</sequence>
<proteinExistence type="predicted"/>
<reference evidence="3 4" key="1">
    <citation type="submission" date="2021-03" db="EMBL/GenBank/DDBJ databases">
        <title>Sequencing the genomes of 1000 actinobacteria strains.</title>
        <authorList>
            <person name="Klenk H.-P."/>
        </authorList>
    </citation>
    <scope>NUCLEOTIDE SEQUENCE [LARGE SCALE GENOMIC DNA]</scope>
    <source>
        <strain evidence="3 4">DSM 16005</strain>
    </source>
</reference>
<keyword evidence="4" id="KW-1185">Reference proteome</keyword>
<evidence type="ECO:0000256" key="1">
    <source>
        <dbReference type="SAM" id="Phobius"/>
    </source>
</evidence>
<accession>A0ABS4YVR4</accession>
<feature type="domain" description="SHOCT" evidence="2">
    <location>
        <begin position="100"/>
        <end position="127"/>
    </location>
</feature>
<keyword evidence="1" id="KW-0472">Membrane</keyword>
<dbReference type="Proteomes" id="UP000711614">
    <property type="component" value="Unassembled WGS sequence"/>
</dbReference>
<keyword evidence="1" id="KW-0812">Transmembrane</keyword>
<gene>
    <name evidence="3" type="ORF">JOF48_001699</name>
</gene>
<evidence type="ECO:0000259" key="2">
    <source>
        <dbReference type="Pfam" id="PF09851"/>
    </source>
</evidence>
<keyword evidence="1" id="KW-1133">Transmembrane helix</keyword>
<evidence type="ECO:0000313" key="4">
    <source>
        <dbReference type="Proteomes" id="UP000711614"/>
    </source>
</evidence>
<dbReference type="RefSeq" id="WP_209679579.1">
    <property type="nucleotide sequence ID" value="NZ_JAGIOI010000001.1"/>
</dbReference>
<dbReference type="Pfam" id="PF09851">
    <property type="entry name" value="SHOCT"/>
    <property type="match status" value="1"/>
</dbReference>
<comment type="caution">
    <text evidence="3">The sequence shown here is derived from an EMBL/GenBank/DDBJ whole genome shotgun (WGS) entry which is preliminary data.</text>
</comment>
<name>A0ABS4YVR4_9MICC</name>
<evidence type="ECO:0000313" key="3">
    <source>
        <dbReference type="EMBL" id="MBP2412900.1"/>
    </source>
</evidence>
<feature type="transmembrane region" description="Helical" evidence="1">
    <location>
        <begin position="46"/>
        <end position="66"/>
    </location>
</feature>
<protein>
    <submittedName>
        <fullName evidence="3">Membrane protein</fullName>
    </submittedName>
</protein>
<dbReference type="InterPro" id="IPR018649">
    <property type="entry name" value="SHOCT"/>
</dbReference>
<dbReference type="EMBL" id="JAGIOI010000001">
    <property type="protein sequence ID" value="MBP2412900.1"/>
    <property type="molecule type" value="Genomic_DNA"/>
</dbReference>
<feature type="transmembrane region" description="Helical" evidence="1">
    <location>
        <begin position="7"/>
        <end position="26"/>
    </location>
</feature>